<gene>
    <name evidence="2" type="ORF">QBC46DRAFT_389865</name>
</gene>
<evidence type="ECO:0000256" key="1">
    <source>
        <dbReference type="SAM" id="MobiDB-lite"/>
    </source>
</evidence>
<evidence type="ECO:0000313" key="2">
    <source>
        <dbReference type="EMBL" id="KAK3938521.1"/>
    </source>
</evidence>
<evidence type="ECO:0000313" key="3">
    <source>
        <dbReference type="Proteomes" id="UP001303473"/>
    </source>
</evidence>
<keyword evidence="3" id="KW-1185">Reference proteome</keyword>
<comment type="caution">
    <text evidence="2">The sequence shown here is derived from an EMBL/GenBank/DDBJ whole genome shotgun (WGS) entry which is preliminary data.</text>
</comment>
<organism evidence="2 3">
    <name type="scientific">Diplogelasinospora grovesii</name>
    <dbReference type="NCBI Taxonomy" id="303347"/>
    <lineage>
        <taxon>Eukaryota</taxon>
        <taxon>Fungi</taxon>
        <taxon>Dikarya</taxon>
        <taxon>Ascomycota</taxon>
        <taxon>Pezizomycotina</taxon>
        <taxon>Sordariomycetes</taxon>
        <taxon>Sordariomycetidae</taxon>
        <taxon>Sordariales</taxon>
        <taxon>Diplogelasinosporaceae</taxon>
        <taxon>Diplogelasinospora</taxon>
    </lineage>
</organism>
<dbReference type="AlphaFoldDB" id="A0AAN6N3I7"/>
<proteinExistence type="predicted"/>
<name>A0AAN6N3I7_9PEZI</name>
<feature type="compositionally biased region" description="Acidic residues" evidence="1">
    <location>
        <begin position="136"/>
        <end position="153"/>
    </location>
</feature>
<dbReference type="EMBL" id="MU853827">
    <property type="protein sequence ID" value="KAK3938521.1"/>
    <property type="molecule type" value="Genomic_DNA"/>
</dbReference>
<sequence length="274" mass="30308">MAAPVVTQQKAPAETHPPYPTYEALRAARQWVRPAPTSGQLLFWPLDGPLDTAISVMSSPSNPDAREPYYNQSTGTWHPVAKLPITEPKVSSITVHVSELQDWEETWCDAHWDHSDPDAPDAFEGVEWGTLRNVNEDDERDDDGAEDGDDEGEGEGKPQLLRCCGMARPRGKDASVVVKPARTDGEEDGGFVTVHDYLTVVHPWLMGLRGDILGAMGTMDGQDEPLGEDTDLMVNCNALDGLRMDTRDVWIRRRKGDPMCVLTWSVRELNGSSK</sequence>
<feature type="region of interest" description="Disordered" evidence="1">
    <location>
        <begin position="130"/>
        <end position="160"/>
    </location>
</feature>
<accession>A0AAN6N3I7</accession>
<protein>
    <submittedName>
        <fullName evidence="2">Uncharacterized protein</fullName>
    </submittedName>
</protein>
<reference evidence="3" key="1">
    <citation type="journal article" date="2023" name="Mol. Phylogenet. Evol.">
        <title>Genome-scale phylogeny and comparative genomics of the fungal order Sordariales.</title>
        <authorList>
            <person name="Hensen N."/>
            <person name="Bonometti L."/>
            <person name="Westerberg I."/>
            <person name="Brannstrom I.O."/>
            <person name="Guillou S."/>
            <person name="Cros-Aarteil S."/>
            <person name="Calhoun S."/>
            <person name="Haridas S."/>
            <person name="Kuo A."/>
            <person name="Mondo S."/>
            <person name="Pangilinan J."/>
            <person name="Riley R."/>
            <person name="LaButti K."/>
            <person name="Andreopoulos B."/>
            <person name="Lipzen A."/>
            <person name="Chen C."/>
            <person name="Yan M."/>
            <person name="Daum C."/>
            <person name="Ng V."/>
            <person name="Clum A."/>
            <person name="Steindorff A."/>
            <person name="Ohm R.A."/>
            <person name="Martin F."/>
            <person name="Silar P."/>
            <person name="Natvig D.O."/>
            <person name="Lalanne C."/>
            <person name="Gautier V."/>
            <person name="Ament-Velasquez S.L."/>
            <person name="Kruys A."/>
            <person name="Hutchinson M.I."/>
            <person name="Powell A.J."/>
            <person name="Barry K."/>
            <person name="Miller A.N."/>
            <person name="Grigoriev I.V."/>
            <person name="Debuchy R."/>
            <person name="Gladieux P."/>
            <person name="Hiltunen Thoren M."/>
            <person name="Johannesson H."/>
        </authorList>
    </citation>
    <scope>NUCLEOTIDE SEQUENCE [LARGE SCALE GENOMIC DNA]</scope>
    <source>
        <strain evidence="3">CBS 340.73</strain>
    </source>
</reference>
<dbReference type="Proteomes" id="UP001303473">
    <property type="component" value="Unassembled WGS sequence"/>
</dbReference>